<accession>A0ABN1GPB6</accession>
<organism evidence="2 3">
    <name type="scientific">Paenochrobactrum glaciei</name>
    <dbReference type="NCBI Taxonomy" id="486407"/>
    <lineage>
        <taxon>Bacteria</taxon>
        <taxon>Pseudomonadati</taxon>
        <taxon>Pseudomonadota</taxon>
        <taxon>Alphaproteobacteria</taxon>
        <taxon>Hyphomicrobiales</taxon>
        <taxon>Brucellaceae</taxon>
        <taxon>Paenochrobactrum</taxon>
    </lineage>
</organism>
<keyword evidence="1" id="KW-1133">Transmembrane helix</keyword>
<proteinExistence type="predicted"/>
<keyword evidence="3" id="KW-1185">Reference proteome</keyword>
<keyword evidence="1" id="KW-0472">Membrane</keyword>
<gene>
    <name evidence="2" type="ORF">GCM10008943_33330</name>
</gene>
<evidence type="ECO:0000256" key="1">
    <source>
        <dbReference type="SAM" id="Phobius"/>
    </source>
</evidence>
<dbReference type="EMBL" id="BAAADE010000019">
    <property type="protein sequence ID" value="GAA0615712.1"/>
    <property type="molecule type" value="Genomic_DNA"/>
</dbReference>
<reference evidence="2 3" key="1">
    <citation type="journal article" date="2019" name="Int. J. Syst. Evol. Microbiol.">
        <title>The Global Catalogue of Microorganisms (GCM) 10K type strain sequencing project: providing services to taxonomists for standard genome sequencing and annotation.</title>
        <authorList>
            <consortium name="The Broad Institute Genomics Platform"/>
            <consortium name="The Broad Institute Genome Sequencing Center for Infectious Disease"/>
            <person name="Wu L."/>
            <person name="Ma J."/>
        </authorList>
    </citation>
    <scope>NUCLEOTIDE SEQUENCE [LARGE SCALE GENOMIC DNA]</scope>
    <source>
        <strain evidence="2 3">JCM 15115</strain>
    </source>
</reference>
<protein>
    <submittedName>
        <fullName evidence="2">Uncharacterized protein</fullName>
    </submittedName>
</protein>
<feature type="transmembrane region" description="Helical" evidence="1">
    <location>
        <begin position="6"/>
        <end position="25"/>
    </location>
</feature>
<evidence type="ECO:0000313" key="2">
    <source>
        <dbReference type="EMBL" id="GAA0615712.1"/>
    </source>
</evidence>
<name>A0ABN1GPB6_9HYPH</name>
<sequence>MHCSRLYMIGVLLMAAASYIIRIAVFNTYPFVILSGWQKQVSSHLSEPHRVCRRV</sequence>
<comment type="caution">
    <text evidence="2">The sequence shown here is derived from an EMBL/GenBank/DDBJ whole genome shotgun (WGS) entry which is preliminary data.</text>
</comment>
<keyword evidence="1" id="KW-0812">Transmembrane</keyword>
<dbReference type="Proteomes" id="UP001424441">
    <property type="component" value="Unassembled WGS sequence"/>
</dbReference>
<evidence type="ECO:0000313" key="3">
    <source>
        <dbReference type="Proteomes" id="UP001424441"/>
    </source>
</evidence>